<evidence type="ECO:0000313" key="2">
    <source>
        <dbReference type="EMBL" id="OIN96044.1"/>
    </source>
</evidence>
<dbReference type="InterPro" id="IPR037914">
    <property type="entry name" value="SpoVT-AbrB_sf"/>
</dbReference>
<reference evidence="2 3" key="1">
    <citation type="journal article" date="2016" name="Environ. Microbiol.">
        <title>Genomic resolution of a cold subsurface aquifer community provides metabolic insights for novel microbes adapted to high CO concentrations.</title>
        <authorList>
            <person name="Probst A.J."/>
            <person name="Castelle C.J."/>
            <person name="Singh A."/>
            <person name="Brown C.T."/>
            <person name="Anantharaman K."/>
            <person name="Sharon I."/>
            <person name="Hug L.A."/>
            <person name="Burstein D."/>
            <person name="Emerson J.B."/>
            <person name="Thomas B.C."/>
            <person name="Banfield J.F."/>
        </authorList>
    </citation>
    <scope>NUCLEOTIDE SEQUENCE [LARGE SCALE GENOMIC DNA]</scope>
    <source>
        <strain evidence="2">CG1_02_38_46</strain>
    </source>
</reference>
<dbReference type="GO" id="GO:0003677">
    <property type="term" value="F:DNA binding"/>
    <property type="evidence" value="ECO:0007669"/>
    <property type="project" value="InterPro"/>
</dbReference>
<dbReference type="SMART" id="SM00966">
    <property type="entry name" value="SpoVT_AbrB"/>
    <property type="match status" value="1"/>
</dbReference>
<proteinExistence type="predicted"/>
<protein>
    <recommendedName>
        <fullName evidence="1">SpoVT-AbrB domain-containing protein</fullName>
    </recommendedName>
</protein>
<dbReference type="EMBL" id="MNUO01000115">
    <property type="protein sequence ID" value="OIN96044.1"/>
    <property type="molecule type" value="Genomic_DNA"/>
</dbReference>
<dbReference type="InterPro" id="IPR007159">
    <property type="entry name" value="SpoVT-AbrB_dom"/>
</dbReference>
<dbReference type="STRING" id="1817893.AUJ66_07590"/>
<dbReference type="SUPFAM" id="SSF89447">
    <property type="entry name" value="AbrB/MazE/MraZ-like"/>
    <property type="match status" value="1"/>
</dbReference>
<comment type="caution">
    <text evidence="2">The sequence shown here is derived from an EMBL/GenBank/DDBJ whole genome shotgun (WGS) entry which is preliminary data.</text>
</comment>
<dbReference type="AlphaFoldDB" id="A0A1J4SBJ3"/>
<sequence>MRTTVTVRGQTAVPAEIRRKYHIKGRMKLEWIDDGNVITVIPVSEDPIKYARGMLKGTGLTKSLLKARAEERKLENKLKGYVLK</sequence>
<feature type="domain" description="SpoVT-AbrB" evidence="1">
    <location>
        <begin position="3"/>
        <end position="48"/>
    </location>
</feature>
<accession>A0A1J4SBJ3</accession>
<gene>
    <name evidence="2" type="ORF">AUJ66_07590</name>
</gene>
<name>A0A1J4SBJ3_9BACT</name>
<dbReference type="Proteomes" id="UP000182278">
    <property type="component" value="Unassembled WGS sequence"/>
</dbReference>
<dbReference type="Gene3D" id="2.10.260.10">
    <property type="match status" value="1"/>
</dbReference>
<evidence type="ECO:0000259" key="1">
    <source>
        <dbReference type="SMART" id="SM00966"/>
    </source>
</evidence>
<evidence type="ECO:0000313" key="3">
    <source>
        <dbReference type="Proteomes" id="UP000182278"/>
    </source>
</evidence>
<organism evidence="2 3">
    <name type="scientific">Candidatus Desantisbacteria bacterium CG1_02_38_46</name>
    <dbReference type="NCBI Taxonomy" id="1817893"/>
    <lineage>
        <taxon>Bacteria</taxon>
        <taxon>Candidatus Desantisiibacteriota</taxon>
    </lineage>
</organism>